<dbReference type="InterPro" id="IPR036085">
    <property type="entry name" value="PAZ_dom_sf"/>
</dbReference>
<dbReference type="SUPFAM" id="SSF101690">
    <property type="entry name" value="PAZ domain"/>
    <property type="match status" value="1"/>
</dbReference>
<feature type="region of interest" description="Disordered" evidence="1">
    <location>
        <begin position="123"/>
        <end position="161"/>
    </location>
</feature>
<dbReference type="InterPro" id="IPR032474">
    <property type="entry name" value="Argonaute_N"/>
</dbReference>
<dbReference type="AlphaFoldDB" id="A0AAD4NTS2"/>
<dbReference type="SUPFAM" id="SSF53098">
    <property type="entry name" value="Ribonuclease H-like"/>
    <property type="match status" value="1"/>
</dbReference>
<name>A0AAD4NTS2_9PLEO</name>
<keyword evidence="4" id="KW-1185">Reference proteome</keyword>
<evidence type="ECO:0000256" key="1">
    <source>
        <dbReference type="SAM" id="MobiDB-lite"/>
    </source>
</evidence>
<dbReference type="SMART" id="SM00950">
    <property type="entry name" value="Piwi"/>
    <property type="match status" value="1"/>
</dbReference>
<protein>
    <recommendedName>
        <fullName evidence="2">Piwi domain-containing protein</fullName>
    </recommendedName>
</protein>
<dbReference type="InterPro" id="IPR036397">
    <property type="entry name" value="RNaseH_sf"/>
</dbReference>
<sequence>MPPISDMTVKAAEGELPVDFRRKVDQDKDLKKCIWCEAGRTNNKKKNHPLIDCPTAYPAFNDRTPLSREIFYAGREDAAVAYIHHKQRLEYPRADNATTFSAGLPRSQMATYTVPVPTTPAPVAPVAPSAPSHNPITPVPSPQPTASSTTQGVPPGVPSPSVDQVSSGFLNLSIVPTAGSTPTTVAQTQSIAFTQNPVPSAITTVNLQDTPAINFNEVARSRAAPAATVSQDGTLVNVDSGLAEKLTTLNGTTKYPLRTSLRERPKGDTVITNYFQMTVNTKATFYEYRIIGIPSSESRAGKKRYMETAIQNVPFLSQNTNSFATDNVNTIISWKNLHEHATSVQIVPNNPVTGIGGEWRLVNIDDRNTTAHLNFHYSRQIDIAGLRSYANTMNTDPTTYDPTPAENALNIIMSKCITNNNTLNLNNHKFYVRNAFRDLMTPGEHAIAPLRALRGYSYRVHPAMGNILLNVSPANSAFWRPLLVSQVLFNGRGPFGGGREDVKRALKNVRIYVVYDRDSKDKKCKHPSCNDPNCRANDRADMVSMDVQHARLKTIRGFGTACNNQTFPWEHKDAQGNAIAGHIVNRTIEQYQFIQYGRTLQHPELPPVNVGTTLKPTWFAPEDLRIVPDQIYAKIIPDLVATDFHRGACRPPAEIRSRIEQEGLRHIPVNAANNTLLGCPQIKVTPIMLQIPSVRLPYPSILYGNSATTVAAGETGRWNLQNFTFLQRNADNLSWKLIRGPGVNDGSATLLTANFNSQLRQTGVTLNAQNQGAPLVLYNSTERHLENTIRNYLVHMKEQKLLVPDIFVLLMRNKDQKLYSSFKYLTDKVFVLQSICMTVSSMRGGNITQYMANVAMKANLKMAGINHSAPGIETWLNKTLVLGADCTHPGSGALKGSPSVAAVVGSLDANGGRFRGKLKLQPGKQEIIDGLENFLLDHFTAWYTYHGDKFPENVLYYRDGVSISQYDDIIDTELAGIEKAFENLVKAQGGEDVQKLKITAVIVNKRHNTRFFPRKKGDEMSNGNCKPGLLVDSAITSPYYTDFYLQSHNGIKGTARSAHYTVIRNDMVMTTTELEDLTHKLNHTYVRATLGVSYAAPAYYADRLCERARCYLREWYNPDSDKRQAHHDQLVSTERMVEQNRNNTNANMPARTRGHKKTDAEIQAEKDDVEDVDDRMHAWLKPEYEARWDAQPDAVVLNPEARKKGFEQTMYWM</sequence>
<dbReference type="EMBL" id="JAANER010000002">
    <property type="protein sequence ID" value="KAG9194153.1"/>
    <property type="molecule type" value="Genomic_DNA"/>
</dbReference>
<dbReference type="InterPro" id="IPR012337">
    <property type="entry name" value="RNaseH-like_sf"/>
</dbReference>
<evidence type="ECO:0000313" key="4">
    <source>
        <dbReference type="Proteomes" id="UP001199106"/>
    </source>
</evidence>
<feature type="compositionally biased region" description="Basic and acidic residues" evidence="1">
    <location>
        <begin position="1157"/>
        <end position="1166"/>
    </location>
</feature>
<dbReference type="PROSITE" id="PS50822">
    <property type="entry name" value="PIWI"/>
    <property type="match status" value="1"/>
</dbReference>
<organism evidence="3 4">
    <name type="scientific">Alternaria panax</name>
    <dbReference type="NCBI Taxonomy" id="48097"/>
    <lineage>
        <taxon>Eukaryota</taxon>
        <taxon>Fungi</taxon>
        <taxon>Dikarya</taxon>
        <taxon>Ascomycota</taxon>
        <taxon>Pezizomycotina</taxon>
        <taxon>Dothideomycetes</taxon>
        <taxon>Pleosporomycetidae</taxon>
        <taxon>Pleosporales</taxon>
        <taxon>Pleosporineae</taxon>
        <taxon>Pleosporaceae</taxon>
        <taxon>Alternaria</taxon>
        <taxon>Alternaria sect. Panax</taxon>
    </lineage>
</organism>
<evidence type="ECO:0000313" key="3">
    <source>
        <dbReference type="EMBL" id="KAG9194153.1"/>
    </source>
</evidence>
<feature type="domain" description="Piwi" evidence="2">
    <location>
        <begin position="806"/>
        <end position="1113"/>
    </location>
</feature>
<proteinExistence type="predicted"/>
<dbReference type="GO" id="GO:0003676">
    <property type="term" value="F:nucleic acid binding"/>
    <property type="evidence" value="ECO:0007669"/>
    <property type="project" value="InterPro"/>
</dbReference>
<dbReference type="Proteomes" id="UP001199106">
    <property type="component" value="Unassembled WGS sequence"/>
</dbReference>
<feature type="compositionally biased region" description="Low complexity" evidence="1">
    <location>
        <begin position="151"/>
        <end position="161"/>
    </location>
</feature>
<gene>
    <name evidence="3" type="ORF">G6011_04188</name>
</gene>
<comment type="caution">
    <text evidence="3">The sequence shown here is derived from an EMBL/GenBank/DDBJ whole genome shotgun (WGS) entry which is preliminary data.</text>
</comment>
<dbReference type="Gene3D" id="3.30.420.10">
    <property type="entry name" value="Ribonuclease H-like superfamily/Ribonuclease H"/>
    <property type="match status" value="1"/>
</dbReference>
<dbReference type="Pfam" id="PF02171">
    <property type="entry name" value="Piwi"/>
    <property type="match status" value="1"/>
</dbReference>
<dbReference type="Gene3D" id="3.40.50.2300">
    <property type="match status" value="1"/>
</dbReference>
<feature type="region of interest" description="Disordered" evidence="1">
    <location>
        <begin position="1142"/>
        <end position="1168"/>
    </location>
</feature>
<dbReference type="Pfam" id="PF16486">
    <property type="entry name" value="ArgoN"/>
    <property type="match status" value="1"/>
</dbReference>
<reference evidence="3" key="1">
    <citation type="submission" date="2021-07" db="EMBL/GenBank/DDBJ databases">
        <title>Genome Resource of American Ginseng Black Spot Pathogen Alternaria panax.</title>
        <authorList>
            <person name="Qiu C."/>
            <person name="Wang W."/>
            <person name="Liu Z."/>
        </authorList>
    </citation>
    <scope>NUCLEOTIDE SEQUENCE</scope>
    <source>
        <strain evidence="3">BNCC115425</strain>
    </source>
</reference>
<dbReference type="Gene3D" id="2.170.260.10">
    <property type="entry name" value="paz domain"/>
    <property type="match status" value="1"/>
</dbReference>
<evidence type="ECO:0000259" key="2">
    <source>
        <dbReference type="PROSITE" id="PS50822"/>
    </source>
</evidence>
<dbReference type="InterPro" id="IPR003165">
    <property type="entry name" value="Piwi"/>
</dbReference>
<dbReference type="PANTHER" id="PTHR22891">
    <property type="entry name" value="EUKARYOTIC TRANSLATION INITIATION FACTOR 2C"/>
    <property type="match status" value="1"/>
</dbReference>
<accession>A0AAD4NTS2</accession>